<dbReference type="PANTHER" id="PTHR43280:SF28">
    <property type="entry name" value="HTH-TYPE TRANSCRIPTIONAL ACTIVATOR RHAS"/>
    <property type="match status" value="1"/>
</dbReference>
<accession>A0A916K657</accession>
<keyword evidence="1" id="KW-0805">Transcription regulation</keyword>
<dbReference type="PROSITE" id="PS01124">
    <property type="entry name" value="HTH_ARAC_FAMILY_2"/>
    <property type="match status" value="1"/>
</dbReference>
<evidence type="ECO:0000256" key="3">
    <source>
        <dbReference type="ARBA" id="ARBA00023163"/>
    </source>
</evidence>
<dbReference type="InterPro" id="IPR018062">
    <property type="entry name" value="HTH_AraC-typ_CS"/>
</dbReference>
<dbReference type="Pfam" id="PF12833">
    <property type="entry name" value="HTH_18"/>
    <property type="match status" value="1"/>
</dbReference>
<dbReference type="Pfam" id="PF02311">
    <property type="entry name" value="AraC_binding"/>
    <property type="match status" value="1"/>
</dbReference>
<dbReference type="Proteomes" id="UP000693672">
    <property type="component" value="Unassembled WGS sequence"/>
</dbReference>
<name>A0A916K657_9BACL</name>
<dbReference type="RefSeq" id="WP_218093157.1">
    <property type="nucleotide sequence ID" value="NZ_CAJVAS010000014.1"/>
</dbReference>
<dbReference type="PROSITE" id="PS00041">
    <property type="entry name" value="HTH_ARAC_FAMILY_1"/>
    <property type="match status" value="1"/>
</dbReference>
<keyword evidence="3" id="KW-0804">Transcription</keyword>
<protein>
    <submittedName>
        <fullName evidence="5">Arabinose operon regulatory protein</fullName>
    </submittedName>
</protein>
<reference evidence="5" key="1">
    <citation type="submission" date="2021-06" db="EMBL/GenBank/DDBJ databases">
        <authorList>
            <person name="Criscuolo A."/>
        </authorList>
    </citation>
    <scope>NUCLEOTIDE SEQUENCE</scope>
    <source>
        <strain evidence="5">CIP111600</strain>
    </source>
</reference>
<gene>
    <name evidence="5" type="primary">araC_7</name>
    <name evidence="5" type="ORF">PAESOLCIP111_03402</name>
</gene>
<evidence type="ECO:0000259" key="4">
    <source>
        <dbReference type="PROSITE" id="PS01124"/>
    </source>
</evidence>
<dbReference type="EMBL" id="CAJVAS010000014">
    <property type="protein sequence ID" value="CAG7632663.1"/>
    <property type="molecule type" value="Genomic_DNA"/>
</dbReference>
<keyword evidence="2" id="KW-0238">DNA-binding</keyword>
<evidence type="ECO:0000256" key="1">
    <source>
        <dbReference type="ARBA" id="ARBA00023015"/>
    </source>
</evidence>
<sequence>MLKSPHQDDPFRHLLGKLSIHLMAAGYDQVGPEWKRDDHVIQHNRMFYILDGEGYVEVDGTRYYPRAGSLVIMPGGTRQAYSSISANGFTKYWCFFKAKIGDNDLFRMYNFPICLEVGDKARVAQLLHQILFHFEHKRRTSNLMIKASMLELLSHFIDHALEDVMPLSRTVKTEKIGTIITYIEQHLSERITTRQLAQLVHYHPNYFIRYFQSVLGTSPVQYIHHLRMEKAKSLLLSTRLPVAEIAREVGMEPTNFTPAFKKHTGFLPSSFRDLVKD</sequence>
<dbReference type="GO" id="GO:0003700">
    <property type="term" value="F:DNA-binding transcription factor activity"/>
    <property type="evidence" value="ECO:0007669"/>
    <property type="project" value="InterPro"/>
</dbReference>
<comment type="caution">
    <text evidence="5">The sequence shown here is derived from an EMBL/GenBank/DDBJ whole genome shotgun (WGS) entry which is preliminary data.</text>
</comment>
<organism evidence="5 6">
    <name type="scientific">Paenibacillus solanacearum</name>
    <dbReference type="NCBI Taxonomy" id="2048548"/>
    <lineage>
        <taxon>Bacteria</taxon>
        <taxon>Bacillati</taxon>
        <taxon>Bacillota</taxon>
        <taxon>Bacilli</taxon>
        <taxon>Bacillales</taxon>
        <taxon>Paenibacillaceae</taxon>
        <taxon>Paenibacillus</taxon>
    </lineage>
</organism>
<evidence type="ECO:0000256" key="2">
    <source>
        <dbReference type="ARBA" id="ARBA00023125"/>
    </source>
</evidence>
<dbReference type="GO" id="GO:0043565">
    <property type="term" value="F:sequence-specific DNA binding"/>
    <property type="evidence" value="ECO:0007669"/>
    <property type="project" value="InterPro"/>
</dbReference>
<dbReference type="AlphaFoldDB" id="A0A916K657"/>
<proteinExistence type="predicted"/>
<dbReference type="InterPro" id="IPR003313">
    <property type="entry name" value="AraC-bd"/>
</dbReference>
<dbReference type="SMART" id="SM00342">
    <property type="entry name" value="HTH_ARAC"/>
    <property type="match status" value="1"/>
</dbReference>
<feature type="domain" description="HTH araC/xylS-type" evidence="4">
    <location>
        <begin position="177"/>
        <end position="274"/>
    </location>
</feature>
<dbReference type="PANTHER" id="PTHR43280">
    <property type="entry name" value="ARAC-FAMILY TRANSCRIPTIONAL REGULATOR"/>
    <property type="match status" value="1"/>
</dbReference>
<dbReference type="InterPro" id="IPR018060">
    <property type="entry name" value="HTH_AraC"/>
</dbReference>
<evidence type="ECO:0000313" key="6">
    <source>
        <dbReference type="Proteomes" id="UP000693672"/>
    </source>
</evidence>
<evidence type="ECO:0000313" key="5">
    <source>
        <dbReference type="EMBL" id="CAG7632663.1"/>
    </source>
</evidence>
<keyword evidence="6" id="KW-1185">Reference proteome</keyword>